<name>A0A8S4QGN8_9NEOP</name>
<reference evidence="1" key="1">
    <citation type="submission" date="2022-03" db="EMBL/GenBank/DDBJ databases">
        <authorList>
            <person name="Lindestad O."/>
        </authorList>
    </citation>
    <scope>NUCLEOTIDE SEQUENCE</scope>
</reference>
<dbReference type="AlphaFoldDB" id="A0A8S4QGN8"/>
<dbReference type="Proteomes" id="UP000838756">
    <property type="component" value="Unassembled WGS sequence"/>
</dbReference>
<gene>
    <name evidence="1" type="primary">jg12030</name>
    <name evidence="1" type="ORF">PAEG_LOCUS1124</name>
</gene>
<evidence type="ECO:0000313" key="2">
    <source>
        <dbReference type="Proteomes" id="UP000838756"/>
    </source>
</evidence>
<sequence length="19" mass="2181">MQKVDDPLNQQRAISVHDS</sequence>
<evidence type="ECO:0000313" key="1">
    <source>
        <dbReference type="EMBL" id="CAH2208516.1"/>
    </source>
</evidence>
<keyword evidence="2" id="KW-1185">Reference proteome</keyword>
<dbReference type="EMBL" id="CAKXAJ010003801">
    <property type="protein sequence ID" value="CAH2208516.1"/>
    <property type="molecule type" value="Genomic_DNA"/>
</dbReference>
<protein>
    <submittedName>
        <fullName evidence="1">Jg12030 protein</fullName>
    </submittedName>
</protein>
<accession>A0A8S4QGN8</accession>
<comment type="caution">
    <text evidence="1">The sequence shown here is derived from an EMBL/GenBank/DDBJ whole genome shotgun (WGS) entry which is preliminary data.</text>
</comment>
<feature type="non-terminal residue" evidence="1">
    <location>
        <position position="1"/>
    </location>
</feature>
<proteinExistence type="predicted"/>
<organism evidence="1 2">
    <name type="scientific">Pararge aegeria aegeria</name>
    <dbReference type="NCBI Taxonomy" id="348720"/>
    <lineage>
        <taxon>Eukaryota</taxon>
        <taxon>Metazoa</taxon>
        <taxon>Ecdysozoa</taxon>
        <taxon>Arthropoda</taxon>
        <taxon>Hexapoda</taxon>
        <taxon>Insecta</taxon>
        <taxon>Pterygota</taxon>
        <taxon>Neoptera</taxon>
        <taxon>Endopterygota</taxon>
        <taxon>Lepidoptera</taxon>
        <taxon>Glossata</taxon>
        <taxon>Ditrysia</taxon>
        <taxon>Papilionoidea</taxon>
        <taxon>Nymphalidae</taxon>
        <taxon>Satyrinae</taxon>
        <taxon>Satyrini</taxon>
        <taxon>Parargina</taxon>
        <taxon>Pararge</taxon>
    </lineage>
</organism>